<keyword evidence="1" id="KW-0998">Cell outer membrane</keyword>
<feature type="signal peptide" evidence="2">
    <location>
        <begin position="1"/>
        <end position="24"/>
    </location>
</feature>
<dbReference type="Pfam" id="PF07715">
    <property type="entry name" value="Plug"/>
    <property type="match status" value="1"/>
</dbReference>
<keyword evidence="1" id="KW-0472">Membrane</keyword>
<evidence type="ECO:0000256" key="2">
    <source>
        <dbReference type="SAM" id="SignalP"/>
    </source>
</evidence>
<dbReference type="InterPro" id="IPR012910">
    <property type="entry name" value="Plug_dom"/>
</dbReference>
<name>A0A538SKD8_UNCEI</name>
<sequence>MPPLGIPAAASLILVSALSATARAESPDTLVMKHPPEKYEVVVSATRTAKDLAQVANAAVVVRGDELRRRGTRTVAEALQDVVGLDTGEGSDNGMRLPNLGLWGLKEFDALLVTIDG</sequence>
<keyword evidence="1" id="KW-1134">Transmembrane beta strand</keyword>
<feature type="domain" description="TonB-dependent receptor plug" evidence="3">
    <location>
        <begin position="53"/>
        <end position="117"/>
    </location>
</feature>
<proteinExistence type="inferred from homology"/>
<reference evidence="4 5" key="1">
    <citation type="journal article" date="2019" name="Nat. Microbiol.">
        <title>Mediterranean grassland soil C-N compound turnover is dependent on rainfall and depth, and is mediated by genomically divergent microorganisms.</title>
        <authorList>
            <person name="Diamond S."/>
            <person name="Andeer P.F."/>
            <person name="Li Z."/>
            <person name="Crits-Christoph A."/>
            <person name="Burstein D."/>
            <person name="Anantharaman K."/>
            <person name="Lane K.R."/>
            <person name="Thomas B.C."/>
            <person name="Pan C."/>
            <person name="Northen T.R."/>
            <person name="Banfield J.F."/>
        </authorList>
    </citation>
    <scope>NUCLEOTIDE SEQUENCE [LARGE SCALE GENOMIC DNA]</scope>
    <source>
        <strain evidence="4">WS_3</strain>
    </source>
</reference>
<dbReference type="InterPro" id="IPR037066">
    <property type="entry name" value="Plug_dom_sf"/>
</dbReference>
<keyword evidence="1" id="KW-0812">Transmembrane</keyword>
<dbReference type="InterPro" id="IPR039426">
    <property type="entry name" value="TonB-dep_rcpt-like"/>
</dbReference>
<dbReference type="PROSITE" id="PS52016">
    <property type="entry name" value="TONB_DEPENDENT_REC_3"/>
    <property type="match status" value="1"/>
</dbReference>
<dbReference type="GO" id="GO:0009279">
    <property type="term" value="C:cell outer membrane"/>
    <property type="evidence" value="ECO:0007669"/>
    <property type="project" value="UniProtKB-SubCell"/>
</dbReference>
<accession>A0A538SKD8</accession>
<dbReference type="SUPFAM" id="SSF56935">
    <property type="entry name" value="Porins"/>
    <property type="match status" value="1"/>
</dbReference>
<evidence type="ECO:0000259" key="3">
    <source>
        <dbReference type="Pfam" id="PF07715"/>
    </source>
</evidence>
<dbReference type="Proteomes" id="UP000320184">
    <property type="component" value="Unassembled WGS sequence"/>
</dbReference>
<organism evidence="4 5">
    <name type="scientific">Eiseniibacteriota bacterium</name>
    <dbReference type="NCBI Taxonomy" id="2212470"/>
    <lineage>
        <taxon>Bacteria</taxon>
        <taxon>Candidatus Eiseniibacteriota</taxon>
    </lineage>
</organism>
<feature type="non-terminal residue" evidence="4">
    <location>
        <position position="117"/>
    </location>
</feature>
<dbReference type="Gene3D" id="2.170.130.10">
    <property type="entry name" value="TonB-dependent receptor, plug domain"/>
    <property type="match status" value="1"/>
</dbReference>
<dbReference type="EMBL" id="VBOT01000053">
    <property type="protein sequence ID" value="TMQ51840.1"/>
    <property type="molecule type" value="Genomic_DNA"/>
</dbReference>
<comment type="similarity">
    <text evidence="1">Belongs to the TonB-dependent receptor family.</text>
</comment>
<feature type="chain" id="PRO_5021705978" description="TonB-dependent receptor plug domain-containing protein" evidence="2">
    <location>
        <begin position="25"/>
        <end position="117"/>
    </location>
</feature>
<evidence type="ECO:0000313" key="5">
    <source>
        <dbReference type="Proteomes" id="UP000320184"/>
    </source>
</evidence>
<gene>
    <name evidence="4" type="ORF">E6K73_04915</name>
</gene>
<comment type="caution">
    <text evidence="4">The sequence shown here is derived from an EMBL/GenBank/DDBJ whole genome shotgun (WGS) entry which is preliminary data.</text>
</comment>
<keyword evidence="2" id="KW-0732">Signal</keyword>
<evidence type="ECO:0000313" key="4">
    <source>
        <dbReference type="EMBL" id="TMQ51840.1"/>
    </source>
</evidence>
<comment type="subcellular location">
    <subcellularLocation>
        <location evidence="1">Cell outer membrane</location>
        <topology evidence="1">Multi-pass membrane protein</topology>
    </subcellularLocation>
</comment>
<dbReference type="AlphaFoldDB" id="A0A538SKD8"/>
<keyword evidence="1" id="KW-0813">Transport</keyword>
<evidence type="ECO:0000256" key="1">
    <source>
        <dbReference type="PROSITE-ProRule" id="PRU01360"/>
    </source>
</evidence>
<protein>
    <recommendedName>
        <fullName evidence="3">TonB-dependent receptor plug domain-containing protein</fullName>
    </recommendedName>
</protein>